<dbReference type="EMBL" id="BJVJ01000087">
    <property type="protein sequence ID" value="GEL26386.1"/>
    <property type="molecule type" value="Genomic_DNA"/>
</dbReference>
<dbReference type="RefSeq" id="WP_147114282.1">
    <property type="nucleotide sequence ID" value="NZ_BJVJ01000087.1"/>
</dbReference>
<sequence>MARMSAAVIVLEMLAMSLAVAVFGPFVLLVGVPALLATVLVLATVVIAERRRVRREAEAAVLPTVPGGLMSGFFRVPAQTAPVDAPERSRS</sequence>
<feature type="transmembrane region" description="Helical" evidence="1">
    <location>
        <begin position="29"/>
        <end position="48"/>
    </location>
</feature>
<keyword evidence="1" id="KW-1133">Transmembrane helix</keyword>
<name>A0A511DNJ4_9PSEU</name>
<reference evidence="2 3" key="1">
    <citation type="submission" date="2019-07" db="EMBL/GenBank/DDBJ databases">
        <title>Whole genome shotgun sequence of Pseudonocardia sulfidoxydans NBRC 16205.</title>
        <authorList>
            <person name="Hosoyama A."/>
            <person name="Uohara A."/>
            <person name="Ohji S."/>
            <person name="Ichikawa N."/>
        </authorList>
    </citation>
    <scope>NUCLEOTIDE SEQUENCE [LARGE SCALE GENOMIC DNA]</scope>
    <source>
        <strain evidence="2 3">NBRC 16205</strain>
    </source>
</reference>
<gene>
    <name evidence="2" type="ORF">PSU4_53400</name>
</gene>
<dbReference type="OrthoDB" id="9916270at2"/>
<evidence type="ECO:0000313" key="2">
    <source>
        <dbReference type="EMBL" id="GEL26386.1"/>
    </source>
</evidence>
<keyword evidence="3" id="KW-1185">Reference proteome</keyword>
<keyword evidence="1" id="KW-0812">Transmembrane</keyword>
<organism evidence="2 3">
    <name type="scientific">Pseudonocardia sulfidoxydans NBRC 16205</name>
    <dbReference type="NCBI Taxonomy" id="1223511"/>
    <lineage>
        <taxon>Bacteria</taxon>
        <taxon>Bacillati</taxon>
        <taxon>Actinomycetota</taxon>
        <taxon>Actinomycetes</taxon>
        <taxon>Pseudonocardiales</taxon>
        <taxon>Pseudonocardiaceae</taxon>
        <taxon>Pseudonocardia</taxon>
    </lineage>
</organism>
<dbReference type="Proteomes" id="UP000321685">
    <property type="component" value="Unassembled WGS sequence"/>
</dbReference>
<evidence type="ECO:0000256" key="1">
    <source>
        <dbReference type="SAM" id="Phobius"/>
    </source>
</evidence>
<accession>A0A511DNJ4</accession>
<proteinExistence type="predicted"/>
<comment type="caution">
    <text evidence="2">The sequence shown here is derived from an EMBL/GenBank/DDBJ whole genome shotgun (WGS) entry which is preliminary data.</text>
</comment>
<dbReference type="AlphaFoldDB" id="A0A511DNJ4"/>
<keyword evidence="1" id="KW-0472">Membrane</keyword>
<evidence type="ECO:0000313" key="3">
    <source>
        <dbReference type="Proteomes" id="UP000321685"/>
    </source>
</evidence>
<protein>
    <submittedName>
        <fullName evidence="2">Uncharacterized protein</fullName>
    </submittedName>
</protein>